<feature type="domain" description="EGF-like" evidence="2">
    <location>
        <begin position="25"/>
        <end position="58"/>
    </location>
</feature>
<feature type="signal peptide" evidence="1">
    <location>
        <begin position="1"/>
        <end position="24"/>
    </location>
</feature>
<reference evidence="3 4" key="1">
    <citation type="journal article" date="2010" name="Plant Cell">
        <title>The Chlorella variabilis NC64A genome reveals adaptation to photosymbiosis, coevolution with viruses, and cryptic sex.</title>
        <authorList>
            <person name="Blanc G."/>
            <person name="Duncan G."/>
            <person name="Agarkova I."/>
            <person name="Borodovsky M."/>
            <person name="Gurnon J."/>
            <person name="Kuo A."/>
            <person name="Lindquist E."/>
            <person name="Lucas S."/>
            <person name="Pangilinan J."/>
            <person name="Polle J."/>
            <person name="Salamov A."/>
            <person name="Terry A."/>
            <person name="Yamada T."/>
            <person name="Dunigan D.D."/>
            <person name="Grigoriev I.V."/>
            <person name="Claverie J.M."/>
            <person name="Van Etten J.L."/>
        </authorList>
    </citation>
    <scope>NUCLEOTIDE SEQUENCE [LARGE SCALE GENOMIC DNA]</scope>
    <source>
        <strain evidence="3 4">NC64A</strain>
    </source>
</reference>
<dbReference type="SMART" id="SM00261">
    <property type="entry name" value="FU"/>
    <property type="match status" value="3"/>
</dbReference>
<dbReference type="GeneID" id="17357960"/>
<proteinExistence type="predicted"/>
<dbReference type="InParanoid" id="E1Z636"/>
<dbReference type="Proteomes" id="UP000008141">
    <property type="component" value="Unassembled WGS sequence"/>
</dbReference>
<dbReference type="InterPro" id="IPR009030">
    <property type="entry name" value="Growth_fac_rcpt_cys_sf"/>
</dbReference>
<dbReference type="PANTHER" id="PTHR23275">
    <property type="entry name" value="CABRIOLET.-RELATED"/>
    <property type="match status" value="1"/>
</dbReference>
<evidence type="ECO:0000259" key="2">
    <source>
        <dbReference type="SMART" id="SM00181"/>
    </source>
</evidence>
<protein>
    <recommendedName>
        <fullName evidence="2">EGF-like domain-containing protein</fullName>
    </recommendedName>
</protein>
<dbReference type="Gene3D" id="2.10.220.10">
    <property type="entry name" value="Hormone Receptor, Insulin-like Growth Factor Receptor 1, Chain A, domain 2"/>
    <property type="match status" value="1"/>
</dbReference>
<dbReference type="PROSITE" id="PS51257">
    <property type="entry name" value="PROKAR_LIPOPROTEIN"/>
    <property type="match status" value="1"/>
</dbReference>
<dbReference type="SUPFAM" id="SSF57184">
    <property type="entry name" value="Growth factor receptor domain"/>
    <property type="match status" value="2"/>
</dbReference>
<evidence type="ECO:0000313" key="3">
    <source>
        <dbReference type="EMBL" id="EFN58579.1"/>
    </source>
</evidence>
<keyword evidence="4" id="KW-1185">Reference proteome</keyword>
<sequence>MRSSMMGFAFAAAVLCLMVGGAAAGCTEGKHGCVDCYNKWKCQKCADGWLRHPKGYCVPCAGSNGACQECRWYRRTKWCTECSDGFFLKNGKCAPCPKGCSECYNKRGKAFCTACEHGFKRKNGKCVPLTGNPSPTVCPTTPVWRTDTVFGWDPVYGKNSAGACVKCTGGGNHKEWCKACDGDAPHVCTVCEDGSTNKFPMYIGVGGTCEFCSQAHFGCLSCENGSGDCLLCDAAQNYYSDGHGGCVWQQP</sequence>
<dbReference type="PANTHER" id="PTHR23275:SF100">
    <property type="entry name" value="EGF-LIKE DOMAIN-CONTAINING PROTEIN"/>
    <property type="match status" value="1"/>
</dbReference>
<dbReference type="InterPro" id="IPR000742">
    <property type="entry name" value="EGF"/>
</dbReference>
<dbReference type="SMART" id="SM00181">
    <property type="entry name" value="EGF"/>
    <property type="match status" value="3"/>
</dbReference>
<evidence type="ECO:0000313" key="4">
    <source>
        <dbReference type="Proteomes" id="UP000008141"/>
    </source>
</evidence>
<name>E1Z636_CHLVA</name>
<organism evidence="4">
    <name type="scientific">Chlorella variabilis</name>
    <name type="common">Green alga</name>
    <dbReference type="NCBI Taxonomy" id="554065"/>
    <lineage>
        <taxon>Eukaryota</taxon>
        <taxon>Viridiplantae</taxon>
        <taxon>Chlorophyta</taxon>
        <taxon>core chlorophytes</taxon>
        <taxon>Trebouxiophyceae</taxon>
        <taxon>Chlorellales</taxon>
        <taxon>Chlorellaceae</taxon>
        <taxon>Chlorella clade</taxon>
        <taxon>Chlorella</taxon>
    </lineage>
</organism>
<feature type="domain" description="EGF-like" evidence="2">
    <location>
        <begin position="59"/>
        <end position="94"/>
    </location>
</feature>
<dbReference type="InterPro" id="IPR052798">
    <property type="entry name" value="Giardia_VSA"/>
</dbReference>
<dbReference type="EMBL" id="GL433837">
    <property type="protein sequence ID" value="EFN58579.1"/>
    <property type="molecule type" value="Genomic_DNA"/>
</dbReference>
<dbReference type="OrthoDB" id="300641at2759"/>
<dbReference type="AlphaFoldDB" id="E1Z636"/>
<feature type="chain" id="PRO_5003155496" description="EGF-like domain-containing protein" evidence="1">
    <location>
        <begin position="25"/>
        <end position="251"/>
    </location>
</feature>
<dbReference type="InterPro" id="IPR006212">
    <property type="entry name" value="Furin_repeat"/>
</dbReference>
<dbReference type="eggNOG" id="ENOG502SWDG">
    <property type="taxonomic scope" value="Eukaryota"/>
</dbReference>
<gene>
    <name evidence="3" type="ORF">CHLNCDRAFT_50381</name>
</gene>
<keyword evidence="1" id="KW-0732">Signal</keyword>
<dbReference type="RefSeq" id="XP_005850681.1">
    <property type="nucleotide sequence ID" value="XM_005850619.1"/>
</dbReference>
<accession>E1Z636</accession>
<evidence type="ECO:0000256" key="1">
    <source>
        <dbReference type="SAM" id="SignalP"/>
    </source>
</evidence>
<dbReference type="KEGG" id="cvr:CHLNCDRAFT_50381"/>
<feature type="domain" description="EGF-like" evidence="2">
    <location>
        <begin position="95"/>
        <end position="127"/>
    </location>
</feature>